<keyword evidence="3" id="KW-1185">Reference proteome</keyword>
<dbReference type="OrthoDB" id="406773at2759"/>
<accession>A0A9D4DKM4</accession>
<keyword evidence="1" id="KW-0812">Transmembrane</keyword>
<evidence type="ECO:0000313" key="2">
    <source>
        <dbReference type="EMBL" id="KAH3750733.1"/>
    </source>
</evidence>
<evidence type="ECO:0000313" key="3">
    <source>
        <dbReference type="Proteomes" id="UP000828390"/>
    </source>
</evidence>
<evidence type="ECO:0000256" key="1">
    <source>
        <dbReference type="SAM" id="Phobius"/>
    </source>
</evidence>
<dbReference type="Proteomes" id="UP000828390">
    <property type="component" value="Unassembled WGS sequence"/>
</dbReference>
<keyword evidence="1" id="KW-0472">Membrane</keyword>
<dbReference type="Gene3D" id="3.40.50.150">
    <property type="entry name" value="Vaccinia Virus protein VP39"/>
    <property type="match status" value="1"/>
</dbReference>
<sequence>MAFTKYHLVVLSAGTIVLLVGVRLYFDRETYMNLYKSELERSGTVRTIHPEPETDTSVDALETMAAMIQQRNNISRILNLKQQKIGQLECEATAKGNGEKVSSTGGWCAQTSVEDSGQHKTDTKLVPVLAEFFEGKYVGSFGDGPGRYKQLLLETKKLKGYDAYDGAPFSEKTSDGRVSFLDLTLPQYGLPLYDWVMSLEVAEHIPQDYEAIFIDNIVRHAREGVVLSWAVPGQAGYSHINNRPFEYVKDLFHRLGFEHDPESSNMLKKAAKLEWLQANINVYRRKDLSRIDSIKTFLT</sequence>
<proteinExistence type="predicted"/>
<comment type="caution">
    <text evidence="2">The sequence shown here is derived from an EMBL/GenBank/DDBJ whole genome shotgun (WGS) entry which is preliminary data.</text>
</comment>
<protein>
    <submittedName>
        <fullName evidence="2">Uncharacterized protein</fullName>
    </submittedName>
</protein>
<organism evidence="2 3">
    <name type="scientific">Dreissena polymorpha</name>
    <name type="common">Zebra mussel</name>
    <name type="synonym">Mytilus polymorpha</name>
    <dbReference type="NCBI Taxonomy" id="45954"/>
    <lineage>
        <taxon>Eukaryota</taxon>
        <taxon>Metazoa</taxon>
        <taxon>Spiralia</taxon>
        <taxon>Lophotrochozoa</taxon>
        <taxon>Mollusca</taxon>
        <taxon>Bivalvia</taxon>
        <taxon>Autobranchia</taxon>
        <taxon>Heteroconchia</taxon>
        <taxon>Euheterodonta</taxon>
        <taxon>Imparidentia</taxon>
        <taxon>Neoheterodontei</taxon>
        <taxon>Myida</taxon>
        <taxon>Dreissenoidea</taxon>
        <taxon>Dreissenidae</taxon>
        <taxon>Dreissena</taxon>
    </lineage>
</organism>
<keyword evidence="1" id="KW-1133">Transmembrane helix</keyword>
<dbReference type="EMBL" id="JAIWYP010000010">
    <property type="protein sequence ID" value="KAH3750733.1"/>
    <property type="molecule type" value="Genomic_DNA"/>
</dbReference>
<reference evidence="2" key="1">
    <citation type="journal article" date="2019" name="bioRxiv">
        <title>The Genome of the Zebra Mussel, Dreissena polymorpha: A Resource for Invasive Species Research.</title>
        <authorList>
            <person name="McCartney M.A."/>
            <person name="Auch B."/>
            <person name="Kono T."/>
            <person name="Mallez S."/>
            <person name="Zhang Y."/>
            <person name="Obille A."/>
            <person name="Becker A."/>
            <person name="Abrahante J.E."/>
            <person name="Garbe J."/>
            <person name="Badalamenti J.P."/>
            <person name="Herman A."/>
            <person name="Mangelson H."/>
            <person name="Liachko I."/>
            <person name="Sullivan S."/>
            <person name="Sone E.D."/>
            <person name="Koren S."/>
            <person name="Silverstein K.A.T."/>
            <person name="Beckman K.B."/>
            <person name="Gohl D.M."/>
        </authorList>
    </citation>
    <scope>NUCLEOTIDE SEQUENCE</scope>
    <source>
        <strain evidence="2">Duluth1</strain>
        <tissue evidence="2">Whole animal</tissue>
    </source>
</reference>
<dbReference type="SUPFAM" id="SSF53335">
    <property type="entry name" value="S-adenosyl-L-methionine-dependent methyltransferases"/>
    <property type="match status" value="1"/>
</dbReference>
<dbReference type="AlphaFoldDB" id="A0A9D4DKM4"/>
<name>A0A9D4DKM4_DREPO</name>
<reference evidence="2" key="2">
    <citation type="submission" date="2020-11" db="EMBL/GenBank/DDBJ databases">
        <authorList>
            <person name="McCartney M.A."/>
            <person name="Auch B."/>
            <person name="Kono T."/>
            <person name="Mallez S."/>
            <person name="Becker A."/>
            <person name="Gohl D.M."/>
            <person name="Silverstein K.A.T."/>
            <person name="Koren S."/>
            <person name="Bechman K.B."/>
            <person name="Herman A."/>
            <person name="Abrahante J.E."/>
            <person name="Garbe J."/>
        </authorList>
    </citation>
    <scope>NUCLEOTIDE SEQUENCE</scope>
    <source>
        <strain evidence="2">Duluth1</strain>
        <tissue evidence="2">Whole animal</tissue>
    </source>
</reference>
<feature type="transmembrane region" description="Helical" evidence="1">
    <location>
        <begin position="6"/>
        <end position="26"/>
    </location>
</feature>
<gene>
    <name evidence="2" type="ORF">DPMN_185264</name>
</gene>
<dbReference type="InterPro" id="IPR029063">
    <property type="entry name" value="SAM-dependent_MTases_sf"/>
</dbReference>